<evidence type="ECO:0000313" key="1">
    <source>
        <dbReference type="EMBL" id="ROQ45361.1"/>
    </source>
</evidence>
<reference evidence="1 2" key="1">
    <citation type="submission" date="2018-11" db="EMBL/GenBank/DDBJ databases">
        <title>Genomic analyses of the natural microbiome of Caenorhabditis elegans.</title>
        <authorList>
            <person name="Samuel B."/>
        </authorList>
    </citation>
    <scope>NUCLEOTIDE SEQUENCE [LARGE SCALE GENOMIC DNA]</scope>
    <source>
        <strain evidence="1 2">BIGb0473</strain>
    </source>
</reference>
<accession>A0A9X8EHZ7</accession>
<name>A0A9X8EHZ7_PSEPU</name>
<gene>
    <name evidence="1" type="ORF">EDF85_4625</name>
</gene>
<dbReference type="Proteomes" id="UP000269115">
    <property type="component" value="Unassembled WGS sequence"/>
</dbReference>
<organism evidence="1 2">
    <name type="scientific">Pseudomonas putida</name>
    <name type="common">Arthrobacter siderocapsulatus</name>
    <dbReference type="NCBI Taxonomy" id="303"/>
    <lineage>
        <taxon>Bacteria</taxon>
        <taxon>Pseudomonadati</taxon>
        <taxon>Pseudomonadota</taxon>
        <taxon>Gammaproteobacteria</taxon>
        <taxon>Pseudomonadales</taxon>
        <taxon>Pseudomonadaceae</taxon>
        <taxon>Pseudomonas</taxon>
    </lineage>
</organism>
<dbReference type="EMBL" id="RJUR01000017">
    <property type="protein sequence ID" value="ROQ45361.1"/>
    <property type="molecule type" value="Genomic_DNA"/>
</dbReference>
<protein>
    <submittedName>
        <fullName evidence="1">Uncharacterized protein</fullName>
    </submittedName>
</protein>
<comment type="caution">
    <text evidence="1">The sequence shown here is derived from an EMBL/GenBank/DDBJ whole genome shotgun (WGS) entry which is preliminary data.</text>
</comment>
<sequence>MKPLRRHRDRLPVLGCWPQQWIKDDAVWHMFELQLKPDGNVAWYLRRDDVAHGGYGSITYQDYDAAVAEAKSTNLLLEHAVKNLALPLEQAESIRLKVHKALTAEERLMSEERLMLMEAIKRHAADARPRLEDLTVLDGSDVLQEELHKRLLQHPYVHFVFLARYGVCLQRECDLTWRVIGANSHKVGLYAYREKIARGFGRSGTDHWGQTKAAIRDELLPRANKLLHLASVKLLLADALRRGQHVLIVGSFVFWYEDSNIPQWVVKQVGTSGKSEAGDAMWLEGTILSKNHGRIVVLPYIKENGERVQGHTKNAPHDGKAMPRHRDDYVELPFEVLDGDLMYSLFGELRYE</sequence>
<evidence type="ECO:0000313" key="2">
    <source>
        <dbReference type="Proteomes" id="UP000269115"/>
    </source>
</evidence>
<dbReference type="RefSeq" id="WP_123753501.1">
    <property type="nucleotide sequence ID" value="NZ_RJUR01000017.1"/>
</dbReference>
<dbReference type="AlphaFoldDB" id="A0A9X8EHZ7"/>
<proteinExistence type="predicted"/>